<dbReference type="AlphaFoldDB" id="A0A432ZSA6"/>
<gene>
    <name evidence="3" type="ORF">CWI84_04110</name>
</gene>
<keyword evidence="1" id="KW-1133">Transmembrane helix</keyword>
<dbReference type="NCBIfam" id="NF037970">
    <property type="entry name" value="vanZ_1"/>
    <property type="match status" value="1"/>
</dbReference>
<dbReference type="EMBL" id="PIQH01000003">
    <property type="protein sequence ID" value="RUO80777.1"/>
    <property type="molecule type" value="Genomic_DNA"/>
</dbReference>
<dbReference type="InterPro" id="IPR006976">
    <property type="entry name" value="VanZ-like"/>
</dbReference>
<sequence length="121" mass="13875">MKESSLTLSRVVMRWLFAICLAVVTYLFLSSMPAGVPRFPHIDKVFHFGSFFVLSALLYRAFVVPQWLAALLLLTYGLLIEFLQLYTFDRTADFYDWLTDAAGIAAYLFVHGVIERRQQAS</sequence>
<reference evidence="3 4" key="1">
    <citation type="journal article" date="2011" name="Front. Microbiol.">
        <title>Genomic signatures of strain selection and enhancement in Bacillus atrophaeus var. globigii, a historical biowarfare simulant.</title>
        <authorList>
            <person name="Gibbons H.S."/>
            <person name="Broomall S.M."/>
            <person name="McNew L.A."/>
            <person name="Daligault H."/>
            <person name="Chapman C."/>
            <person name="Bruce D."/>
            <person name="Karavis M."/>
            <person name="Krepps M."/>
            <person name="McGregor P.A."/>
            <person name="Hong C."/>
            <person name="Park K.H."/>
            <person name="Akmal A."/>
            <person name="Feldman A."/>
            <person name="Lin J.S."/>
            <person name="Chang W.E."/>
            <person name="Higgs B.W."/>
            <person name="Demirev P."/>
            <person name="Lindquist J."/>
            <person name="Liem A."/>
            <person name="Fochler E."/>
            <person name="Read T.D."/>
            <person name="Tapia R."/>
            <person name="Johnson S."/>
            <person name="Bishop-Lilly K.A."/>
            <person name="Detter C."/>
            <person name="Han C."/>
            <person name="Sozhamannan S."/>
            <person name="Rosenzweig C.N."/>
            <person name="Skowronski E.W."/>
        </authorList>
    </citation>
    <scope>NUCLEOTIDE SEQUENCE [LARGE SCALE GENOMIC DNA]</scope>
    <source>
        <strain evidence="3 4">CC-PW-9</strain>
    </source>
</reference>
<name>A0A432ZSA6_9GAMM</name>
<dbReference type="PANTHER" id="PTHR28008">
    <property type="entry name" value="DOMAIN PROTEIN, PUTATIVE (AFU_ORTHOLOGUE AFUA_3G10980)-RELATED"/>
    <property type="match status" value="1"/>
</dbReference>
<accession>A0A432ZSA6</accession>
<dbReference type="PANTHER" id="PTHR28008:SF1">
    <property type="entry name" value="DOMAIN PROTEIN, PUTATIVE (AFU_ORTHOLOGUE AFUA_3G10980)-RELATED"/>
    <property type="match status" value="1"/>
</dbReference>
<evidence type="ECO:0000259" key="2">
    <source>
        <dbReference type="Pfam" id="PF04892"/>
    </source>
</evidence>
<dbReference type="Pfam" id="PF04892">
    <property type="entry name" value="VanZ"/>
    <property type="match status" value="1"/>
</dbReference>
<organism evidence="3 4">
    <name type="scientific">Idiomarina tyrosinivorans</name>
    <dbReference type="NCBI Taxonomy" id="1445662"/>
    <lineage>
        <taxon>Bacteria</taxon>
        <taxon>Pseudomonadati</taxon>
        <taxon>Pseudomonadota</taxon>
        <taxon>Gammaproteobacteria</taxon>
        <taxon>Alteromonadales</taxon>
        <taxon>Idiomarinaceae</taxon>
        <taxon>Idiomarina</taxon>
    </lineage>
</organism>
<dbReference type="Proteomes" id="UP000287996">
    <property type="component" value="Unassembled WGS sequence"/>
</dbReference>
<evidence type="ECO:0000256" key="1">
    <source>
        <dbReference type="SAM" id="Phobius"/>
    </source>
</evidence>
<feature type="domain" description="VanZ-like" evidence="2">
    <location>
        <begin position="36"/>
        <end position="108"/>
    </location>
</feature>
<proteinExistence type="predicted"/>
<comment type="caution">
    <text evidence="3">The sequence shown here is derived from an EMBL/GenBank/DDBJ whole genome shotgun (WGS) entry which is preliminary data.</text>
</comment>
<feature type="transmembrane region" description="Helical" evidence="1">
    <location>
        <begin position="69"/>
        <end position="88"/>
    </location>
</feature>
<feature type="transmembrane region" description="Helical" evidence="1">
    <location>
        <begin position="94"/>
        <end position="114"/>
    </location>
</feature>
<evidence type="ECO:0000313" key="4">
    <source>
        <dbReference type="Proteomes" id="UP000287996"/>
    </source>
</evidence>
<keyword evidence="4" id="KW-1185">Reference proteome</keyword>
<keyword evidence="1" id="KW-0812">Transmembrane</keyword>
<keyword evidence="1" id="KW-0472">Membrane</keyword>
<evidence type="ECO:0000313" key="3">
    <source>
        <dbReference type="EMBL" id="RUO80777.1"/>
    </source>
</evidence>
<protein>
    <recommendedName>
        <fullName evidence="2">VanZ-like domain-containing protein</fullName>
    </recommendedName>
</protein>
<feature type="transmembrane region" description="Helical" evidence="1">
    <location>
        <begin position="12"/>
        <end position="33"/>
    </location>
</feature>
<feature type="transmembrane region" description="Helical" evidence="1">
    <location>
        <begin position="45"/>
        <end position="62"/>
    </location>
</feature>